<reference evidence="2 3" key="1">
    <citation type="journal article" date="2023" name="G3 (Bethesda)">
        <title>A chromosome-level genome assembly of Zasmidium syzygii isolated from banana leaves.</title>
        <authorList>
            <person name="van Westerhoven A.C."/>
            <person name="Mehrabi R."/>
            <person name="Talebi R."/>
            <person name="Steentjes M.B.F."/>
            <person name="Corcolon B."/>
            <person name="Chong P.A."/>
            <person name="Kema G.H.J."/>
            <person name="Seidl M.F."/>
        </authorList>
    </citation>
    <scope>NUCLEOTIDE SEQUENCE [LARGE SCALE GENOMIC DNA]</scope>
    <source>
        <strain evidence="2 3">P124</strain>
    </source>
</reference>
<gene>
    <name evidence="2" type="ORF">PRZ48_011053</name>
</gene>
<feature type="region of interest" description="Disordered" evidence="1">
    <location>
        <begin position="103"/>
        <end position="123"/>
    </location>
</feature>
<sequence>MATTANETQGPTPAPQKKKTRLNPARRKSAKAQGDGQNAAATEPPSDRPKLAQNQAKAVKNENMNGQTNAPASEQSSKTAGLQKAETVLSKQQMAALTKLAAARKSNGNPNAGNTNKTNDTPKPGPLALAAPAMVTGGLAGCAAGAAVILGAGLWNKFGGADSAILAARTAKLCLDNLIEEIITSLKAGTYSAPEALDMLRRTTLAYASTIPGGAPFVERLFREIDMVRRQRGREVDKVVAEAYVDLSKAGKHGASTAELHAIVIQNLVKLSTFAEKATQDIVTRNPNLSPYRDRAVKALQPPPKTKVPTVKLNMAVQHKPTAKA</sequence>
<evidence type="ECO:0000256" key="1">
    <source>
        <dbReference type="SAM" id="MobiDB-lite"/>
    </source>
</evidence>
<protein>
    <submittedName>
        <fullName evidence="2">Uncharacterized protein</fullName>
    </submittedName>
</protein>
<proteinExistence type="predicted"/>
<evidence type="ECO:0000313" key="2">
    <source>
        <dbReference type="EMBL" id="KAK4498395.1"/>
    </source>
</evidence>
<comment type="caution">
    <text evidence="2">The sequence shown here is derived from an EMBL/GenBank/DDBJ whole genome shotgun (WGS) entry which is preliminary data.</text>
</comment>
<dbReference type="Proteomes" id="UP001305779">
    <property type="component" value="Unassembled WGS sequence"/>
</dbReference>
<feature type="compositionally biased region" description="Polar residues" evidence="1">
    <location>
        <begin position="1"/>
        <end position="11"/>
    </location>
</feature>
<dbReference type="EMBL" id="JAXOVC010000008">
    <property type="protein sequence ID" value="KAK4498395.1"/>
    <property type="molecule type" value="Genomic_DNA"/>
</dbReference>
<accession>A0ABR0EAC9</accession>
<name>A0ABR0EAC9_ZASCE</name>
<feature type="compositionally biased region" description="Basic residues" evidence="1">
    <location>
        <begin position="16"/>
        <end position="30"/>
    </location>
</feature>
<feature type="compositionally biased region" description="Polar residues" evidence="1">
    <location>
        <begin position="52"/>
        <end position="80"/>
    </location>
</feature>
<organism evidence="2 3">
    <name type="scientific">Zasmidium cellare</name>
    <name type="common">Wine cellar mold</name>
    <name type="synonym">Racodium cellare</name>
    <dbReference type="NCBI Taxonomy" id="395010"/>
    <lineage>
        <taxon>Eukaryota</taxon>
        <taxon>Fungi</taxon>
        <taxon>Dikarya</taxon>
        <taxon>Ascomycota</taxon>
        <taxon>Pezizomycotina</taxon>
        <taxon>Dothideomycetes</taxon>
        <taxon>Dothideomycetidae</taxon>
        <taxon>Mycosphaerellales</taxon>
        <taxon>Mycosphaerellaceae</taxon>
        <taxon>Zasmidium</taxon>
    </lineage>
</organism>
<feature type="region of interest" description="Disordered" evidence="1">
    <location>
        <begin position="1"/>
        <end position="85"/>
    </location>
</feature>
<evidence type="ECO:0000313" key="3">
    <source>
        <dbReference type="Proteomes" id="UP001305779"/>
    </source>
</evidence>
<keyword evidence="3" id="KW-1185">Reference proteome</keyword>
<feature type="compositionally biased region" description="Polar residues" evidence="1">
    <location>
        <begin position="106"/>
        <end position="121"/>
    </location>
</feature>